<reference evidence="2" key="1">
    <citation type="journal article" date="2014" name="Front. Microbiol.">
        <title>High frequency of phylogenetically diverse reductive dehalogenase-homologous genes in deep subseafloor sedimentary metagenomes.</title>
        <authorList>
            <person name="Kawai M."/>
            <person name="Futagami T."/>
            <person name="Toyoda A."/>
            <person name="Takaki Y."/>
            <person name="Nishi S."/>
            <person name="Hori S."/>
            <person name="Arai W."/>
            <person name="Tsubouchi T."/>
            <person name="Morono Y."/>
            <person name="Uchiyama I."/>
            <person name="Ito T."/>
            <person name="Fujiyama A."/>
            <person name="Inagaki F."/>
            <person name="Takami H."/>
        </authorList>
    </citation>
    <scope>NUCLEOTIDE SEQUENCE</scope>
    <source>
        <strain evidence="2">Expedition CK06-06</strain>
    </source>
</reference>
<evidence type="ECO:0000313" key="2">
    <source>
        <dbReference type="EMBL" id="GAG98720.1"/>
    </source>
</evidence>
<feature type="transmembrane region" description="Helical" evidence="1">
    <location>
        <begin position="12"/>
        <end position="32"/>
    </location>
</feature>
<keyword evidence="1" id="KW-0472">Membrane</keyword>
<dbReference type="EMBL" id="BART01021310">
    <property type="protein sequence ID" value="GAG98720.1"/>
    <property type="molecule type" value="Genomic_DNA"/>
</dbReference>
<keyword evidence="1" id="KW-1133">Transmembrane helix</keyword>
<name>X1BUI8_9ZZZZ</name>
<protein>
    <submittedName>
        <fullName evidence="2">Uncharacterized protein</fullName>
    </submittedName>
</protein>
<comment type="caution">
    <text evidence="2">The sequence shown here is derived from an EMBL/GenBank/DDBJ whole genome shotgun (WGS) entry which is preliminary data.</text>
</comment>
<evidence type="ECO:0000256" key="1">
    <source>
        <dbReference type="SAM" id="Phobius"/>
    </source>
</evidence>
<keyword evidence="1" id="KW-0812">Transmembrane</keyword>
<proteinExistence type="predicted"/>
<accession>X1BUI8</accession>
<gene>
    <name evidence="2" type="ORF">S01H4_39359</name>
</gene>
<organism evidence="2">
    <name type="scientific">marine sediment metagenome</name>
    <dbReference type="NCBI Taxonomy" id="412755"/>
    <lineage>
        <taxon>unclassified sequences</taxon>
        <taxon>metagenomes</taxon>
        <taxon>ecological metagenomes</taxon>
    </lineage>
</organism>
<sequence length="82" mass="9213">MIVTEAEMWKLILQGILLICVGIGIGYLIRLFQGHRDIEQYQERLAKYSMKLAELQSWKAGLESAMAEGYADEHPEGDVVGS</sequence>
<dbReference type="AlphaFoldDB" id="X1BUI8"/>